<accession>A0AAX4P911</accession>
<dbReference type="EMBL" id="CP151505">
    <property type="protein sequence ID" value="WZN62398.1"/>
    <property type="molecule type" value="Genomic_DNA"/>
</dbReference>
<reference evidence="4 5" key="1">
    <citation type="submission" date="2024-03" db="EMBL/GenBank/DDBJ databases">
        <title>Complete genome sequence of the green alga Chloropicon roscoffensis RCC1871.</title>
        <authorList>
            <person name="Lemieux C."/>
            <person name="Pombert J.-F."/>
            <person name="Otis C."/>
            <person name="Turmel M."/>
        </authorList>
    </citation>
    <scope>NUCLEOTIDE SEQUENCE [LARGE SCALE GENOMIC DNA]</scope>
    <source>
        <strain evidence="4 5">RCC1871</strain>
    </source>
</reference>
<dbReference type="PROSITE" id="PS50005">
    <property type="entry name" value="TPR"/>
    <property type="match status" value="1"/>
</dbReference>
<sequence length="1250" mass="135188">MGVKSSLKEALKHLASGDASACEDSCLSLLKTKEGKNNANALVLLGKSQFLLNRPWRALKAYAKALELDANGVQDKACKGIAEASTILYCEGADSDGADRLEATKLVTEANDKLLSSFGPGDHSKWHDQHVAFVSFLGRVGAPAHDVLLAWKAGIEREGLPVDLRVSVLRGYVDLSSDGKDLVPLLEELCDLGGDFEGKAGYRRRHFRSLLLAGDWDGARRVAAALIGRLEDDDFVASAAVDLWAEEPVGSREVDVASEGRFPCDPLSPSQRRMCLRLAHLRPWSGDRWTKVASVAFQDASLCAPWPARRAACGGTSTFASRVARRFAQEKVKRDPNCAAGWDQLCLCFCHRDPEKSLRCLEKSLGCGDRTALRLCLRGMLLRASGRPERAAEAAEEASREAPQGNGGGFALLSSRCLSLSLMDLGEWGRAAEVLRDVLKRVAPGNPRSESDLGWCLHKMRRGEGDGGDGNRVEEAMAMIERAAAALPGEAKHAYRLGRAMWHRGGRHREDRSLAYAWFLRAASGTALAAGATSKDADEALEVQSKAFRSLGEWYLRVPRDEPRALRCYRKSLRLSPRRVGAGKECCRLLAEAGRREEVVEVCEAALEALPGDAEVERWALLPLALALSESGDHRRAIPAFQRSIRVCRRDGLGAQMERRCWEGLGLGYHEDGRHQSAAKAFEHVLSAPWGGSQSAFSLARLAAIHSEHLLDHQGALALRRRALDALNGTGDNAAAAPVAMGAAVDLLNQSRKLTRIGAKGAAASAASMALLELERTDGGRGRGPRAAAGRAKLRGDLDLALEDAGGAGRGYVRALHAEPYLAARWHDLALARHALGEEEGAAKLAMRGLAVCPTDPALWAALGEVLEEVAAKEYCLCRSLQLQPSNADAWVLLASLYLNKGASELAIECLQNARTHRPGCAPAWECEGALRCALDESHDASETFEYALRLSNTAYANRRYAAEVVCAEEVGEDDLRRARVSAVLSLESGRDDPAGLLCAAIVSERLKLHAEAVGYLERALRESPGPRESGEIRKALARNWMKVGEMDRAREVYEGFVGQQDFPWDQGTRRAALLSGCEGVPVVGEDAELRAKLDLRRRLTESGVKEGLRMAEEVEEGWLMALVLAARSSEAALEAALAASKASRSWAAISTEATRIAAAGRAKFGDARGAARLFARAAHASCFEDPASYLSLLSPGCGALLRLEGALDLRGPVFRLLKVRRREGGGGAEGRRLLSKCRHRWPQSSVLLE</sequence>
<feature type="repeat" description="TPR" evidence="3">
    <location>
        <begin position="39"/>
        <end position="72"/>
    </location>
</feature>
<dbReference type="AlphaFoldDB" id="A0AAX4P911"/>
<dbReference type="GO" id="GO:0055087">
    <property type="term" value="C:Ski complex"/>
    <property type="evidence" value="ECO:0007669"/>
    <property type="project" value="InterPro"/>
</dbReference>
<keyword evidence="2 3" id="KW-0802">TPR repeat</keyword>
<dbReference type="SMART" id="SM00028">
    <property type="entry name" value="TPR"/>
    <property type="match status" value="8"/>
</dbReference>
<evidence type="ECO:0000256" key="3">
    <source>
        <dbReference type="PROSITE-ProRule" id="PRU00339"/>
    </source>
</evidence>
<dbReference type="PANTHER" id="PTHR15704">
    <property type="entry name" value="SUPERKILLER 3 PROTEIN-RELATED"/>
    <property type="match status" value="1"/>
</dbReference>
<dbReference type="InterPro" id="IPR011990">
    <property type="entry name" value="TPR-like_helical_dom_sf"/>
</dbReference>
<gene>
    <name evidence="4" type="ORF">HKI87_05g39350</name>
</gene>
<keyword evidence="1" id="KW-0677">Repeat</keyword>
<name>A0AAX4P911_9CHLO</name>
<evidence type="ECO:0000313" key="5">
    <source>
        <dbReference type="Proteomes" id="UP001472866"/>
    </source>
</evidence>
<dbReference type="GO" id="GO:0006401">
    <property type="term" value="P:RNA catabolic process"/>
    <property type="evidence" value="ECO:0007669"/>
    <property type="project" value="InterPro"/>
</dbReference>
<evidence type="ECO:0000313" key="4">
    <source>
        <dbReference type="EMBL" id="WZN62398.1"/>
    </source>
</evidence>
<dbReference type="InterPro" id="IPR019734">
    <property type="entry name" value="TPR_rpt"/>
</dbReference>
<dbReference type="Proteomes" id="UP001472866">
    <property type="component" value="Chromosome 05"/>
</dbReference>
<dbReference type="Pfam" id="PF13181">
    <property type="entry name" value="TPR_8"/>
    <property type="match status" value="1"/>
</dbReference>
<organism evidence="4 5">
    <name type="scientific">Chloropicon roscoffensis</name>
    <dbReference type="NCBI Taxonomy" id="1461544"/>
    <lineage>
        <taxon>Eukaryota</taxon>
        <taxon>Viridiplantae</taxon>
        <taxon>Chlorophyta</taxon>
        <taxon>Chloropicophyceae</taxon>
        <taxon>Chloropicales</taxon>
        <taxon>Chloropicaceae</taxon>
        <taxon>Chloropicon</taxon>
    </lineage>
</organism>
<evidence type="ECO:0000256" key="1">
    <source>
        <dbReference type="ARBA" id="ARBA00022737"/>
    </source>
</evidence>
<dbReference type="SUPFAM" id="SSF48452">
    <property type="entry name" value="TPR-like"/>
    <property type="match status" value="4"/>
</dbReference>
<keyword evidence="5" id="KW-1185">Reference proteome</keyword>
<proteinExistence type="predicted"/>
<evidence type="ECO:0000256" key="2">
    <source>
        <dbReference type="ARBA" id="ARBA00022803"/>
    </source>
</evidence>
<protein>
    <submittedName>
        <fullName evidence="4">Tetratricopeptide repeat domain-containing protein</fullName>
    </submittedName>
</protein>
<dbReference type="Gene3D" id="1.25.40.10">
    <property type="entry name" value="Tetratricopeptide repeat domain"/>
    <property type="match status" value="3"/>
</dbReference>
<dbReference type="InterPro" id="IPR039226">
    <property type="entry name" value="Ski3/TTC37"/>
</dbReference>
<dbReference type="PANTHER" id="PTHR15704:SF7">
    <property type="entry name" value="SUPERKILLER COMPLEX PROTEIN 3"/>
    <property type="match status" value="1"/>
</dbReference>